<gene>
    <name evidence="1" type="ORF">FOC81_09095</name>
</gene>
<accession>A0A6N0JII7</accession>
<name>A0A6N0JII7_ACHDE</name>
<reference evidence="1 2" key="1">
    <citation type="submission" date="2020-05" db="EMBL/GenBank/DDBJ databases">
        <title>FDA dAtabase for Regulatory Grade micrObial Sequences (FDA-ARGOS): Supporting development and validation of Infectious Disease Dx tests.</title>
        <authorList>
            <person name="Sproer C."/>
            <person name="Gronow S."/>
            <person name="Severitt S."/>
            <person name="Schroder I."/>
            <person name="Tallon L."/>
            <person name="Sadzewicz L."/>
            <person name="Zhao X."/>
            <person name="Vavikolanu K."/>
            <person name="Mehta A."/>
            <person name="Aluvathingal J."/>
            <person name="Nadendla S."/>
            <person name="Myers T."/>
            <person name="Yan Y."/>
            <person name="Sichtig H."/>
        </authorList>
    </citation>
    <scope>NUCLEOTIDE SEQUENCE [LARGE SCALE GENOMIC DNA]</scope>
    <source>
        <strain evidence="1 2">FDAARGOS_787</strain>
    </source>
</reference>
<dbReference type="AlphaFoldDB" id="A0A6N0JII7"/>
<evidence type="ECO:0000313" key="1">
    <source>
        <dbReference type="EMBL" id="QKQ46837.1"/>
    </source>
</evidence>
<organism evidence="1 2">
    <name type="scientific">Achromobacter denitrificans</name>
    <name type="common">Alcaligenes denitrificans</name>
    <dbReference type="NCBI Taxonomy" id="32002"/>
    <lineage>
        <taxon>Bacteria</taxon>
        <taxon>Pseudomonadati</taxon>
        <taxon>Pseudomonadota</taxon>
        <taxon>Betaproteobacteria</taxon>
        <taxon>Burkholderiales</taxon>
        <taxon>Alcaligenaceae</taxon>
        <taxon>Achromobacter</taxon>
    </lineage>
</organism>
<protein>
    <submittedName>
        <fullName evidence="1">Uncharacterized protein</fullName>
    </submittedName>
</protein>
<evidence type="ECO:0000313" key="2">
    <source>
        <dbReference type="Proteomes" id="UP000509782"/>
    </source>
</evidence>
<dbReference type="Proteomes" id="UP000509782">
    <property type="component" value="Chromosome"/>
</dbReference>
<proteinExistence type="predicted"/>
<dbReference type="EMBL" id="CP054569">
    <property type="protein sequence ID" value="QKQ46837.1"/>
    <property type="molecule type" value="Genomic_DNA"/>
</dbReference>
<dbReference type="RefSeq" id="WP_174716126.1">
    <property type="nucleotide sequence ID" value="NZ_CP054569.1"/>
</dbReference>
<sequence length="102" mass="10818">MNIQDFDAFAAKFAGVLGAAVSMRYLQGSWMARLSMAASGSLGAYYAAPYLSEVLGIPEGLMGFLVGMFGMAIVSRAWEAVQAVPIPALWQAVIDRVRGKGV</sequence>